<dbReference type="InterPro" id="IPR036046">
    <property type="entry name" value="Acylphosphatase-like_dom_sf"/>
</dbReference>
<protein>
    <recommendedName>
        <fullName evidence="1">BLUF domain-containing protein</fullName>
    </recommendedName>
</protein>
<dbReference type="PROSITE" id="PS50925">
    <property type="entry name" value="BLUF"/>
    <property type="match status" value="1"/>
</dbReference>
<evidence type="ECO:0000313" key="2">
    <source>
        <dbReference type="EMBL" id="ATG49093.1"/>
    </source>
</evidence>
<dbReference type="Pfam" id="PF04940">
    <property type="entry name" value="BLUF"/>
    <property type="match status" value="1"/>
</dbReference>
<evidence type="ECO:0000259" key="1">
    <source>
        <dbReference type="PROSITE" id="PS50925"/>
    </source>
</evidence>
<dbReference type="AlphaFoldDB" id="A0A291GEW6"/>
<dbReference type="GO" id="GO:0009882">
    <property type="term" value="F:blue light photoreceptor activity"/>
    <property type="evidence" value="ECO:0007669"/>
    <property type="project" value="InterPro"/>
</dbReference>
<accession>A0A291GEW6</accession>
<dbReference type="KEGG" id="ceh:CEW89_16875"/>
<dbReference type="Proteomes" id="UP000217935">
    <property type="component" value="Chromosome"/>
</dbReference>
<organism evidence="2 3">
    <name type="scientific">Celeribacter ethanolicus</name>
    <dbReference type="NCBI Taxonomy" id="1758178"/>
    <lineage>
        <taxon>Bacteria</taxon>
        <taxon>Pseudomonadati</taxon>
        <taxon>Pseudomonadota</taxon>
        <taxon>Alphaproteobacteria</taxon>
        <taxon>Rhodobacterales</taxon>
        <taxon>Roseobacteraceae</taxon>
        <taxon>Celeribacter</taxon>
    </lineage>
</organism>
<proteinExistence type="predicted"/>
<dbReference type="SMART" id="SM01034">
    <property type="entry name" value="BLUF"/>
    <property type="match status" value="1"/>
</dbReference>
<dbReference type="GO" id="GO:0071949">
    <property type="term" value="F:FAD binding"/>
    <property type="evidence" value="ECO:0007669"/>
    <property type="project" value="InterPro"/>
</dbReference>
<reference evidence="2 3" key="1">
    <citation type="submission" date="2017-06" db="EMBL/GenBank/DDBJ databases">
        <title>Celeribacter sp. TSPH2 complete genome sequence.</title>
        <authorList>
            <person name="Woo J.-H."/>
            <person name="Kim H.-S."/>
        </authorList>
    </citation>
    <scope>NUCLEOTIDE SEQUENCE [LARGE SCALE GENOMIC DNA]</scope>
    <source>
        <strain evidence="2 3">TSPH2</strain>
    </source>
</reference>
<evidence type="ECO:0000313" key="3">
    <source>
        <dbReference type="Proteomes" id="UP000217935"/>
    </source>
</evidence>
<dbReference type="Gene3D" id="3.30.70.100">
    <property type="match status" value="1"/>
</dbReference>
<dbReference type="STRING" id="1758178.GCA_001550095_01169"/>
<keyword evidence="3" id="KW-1185">Reference proteome</keyword>
<sequence>MRMERLVIPYIQVLYRSLACHEDFHPSDLDILRRSIKFNAAHGITGLLLRIDEQFFQVLHGPEAEVDALVARIAVDPRHKYMEVLLREEAPVETPFGNWSMAYDALMGFEQNLGLQDDGHYPEITPVRAHDLIALFAKTSTSVDAYGSAFPYSRFPGEEDGAYLERLDGLA</sequence>
<name>A0A291GEW6_9RHOB</name>
<feature type="domain" description="BLUF" evidence="1">
    <location>
        <begin position="10"/>
        <end position="102"/>
    </location>
</feature>
<dbReference type="SUPFAM" id="SSF54975">
    <property type="entry name" value="Acylphosphatase/BLUF domain-like"/>
    <property type="match status" value="1"/>
</dbReference>
<dbReference type="EMBL" id="CP022196">
    <property type="protein sequence ID" value="ATG49093.1"/>
    <property type="molecule type" value="Genomic_DNA"/>
</dbReference>
<dbReference type="InterPro" id="IPR007024">
    <property type="entry name" value="BLUF_domain"/>
</dbReference>
<gene>
    <name evidence="2" type="ORF">CEW89_16875</name>
</gene>